<feature type="binding site" evidence="7">
    <location>
        <position position="28"/>
    </location>
    <ligand>
        <name>Fe cation</name>
        <dbReference type="ChEBI" id="CHEBI:24875"/>
        <label>1</label>
    </ligand>
</feature>
<protein>
    <recommendedName>
        <fullName evidence="8">Ferritin</fullName>
        <ecNumber evidence="8">1.16.3.2</ecNumber>
    </recommendedName>
</protein>
<dbReference type="Pfam" id="PF00210">
    <property type="entry name" value="Ferritin"/>
    <property type="match status" value="1"/>
</dbReference>
<reference evidence="10 12" key="1">
    <citation type="submission" date="2016-02" db="EMBL/GenBank/DDBJ databases">
        <authorList>
            <person name="Holder M.E."/>
            <person name="Ajami N.J."/>
            <person name="Petrosino J.F."/>
        </authorList>
    </citation>
    <scope>NUCLEOTIDE SEQUENCE [LARGE SCALE GENOMIC DNA]</scope>
    <source>
        <strain evidence="10 12">CCUG 32990</strain>
    </source>
</reference>
<evidence type="ECO:0000256" key="6">
    <source>
        <dbReference type="ARBA" id="ARBA00054546"/>
    </source>
</evidence>
<keyword evidence="12" id="KW-1185">Reference proteome</keyword>
<gene>
    <name evidence="11" type="primary">ftn</name>
    <name evidence="10" type="ORF">AXF12_08740</name>
    <name evidence="11" type="ORF">SAMEA44541418_02415</name>
</gene>
<evidence type="ECO:0000313" key="11">
    <source>
        <dbReference type="EMBL" id="SNV16906.1"/>
    </source>
</evidence>
<name>A0AAX2H179_9FLAO</name>
<evidence type="ECO:0000313" key="13">
    <source>
        <dbReference type="Proteomes" id="UP000215539"/>
    </source>
</evidence>
<evidence type="ECO:0000256" key="5">
    <source>
        <dbReference type="ARBA" id="ARBA00023004"/>
    </source>
</evidence>
<evidence type="ECO:0000256" key="8">
    <source>
        <dbReference type="RuleBase" id="RU361145"/>
    </source>
</evidence>
<dbReference type="EC" id="1.16.3.2" evidence="8"/>
<dbReference type="GO" id="GO:0042802">
    <property type="term" value="F:identical protein binding"/>
    <property type="evidence" value="ECO:0007669"/>
    <property type="project" value="UniProtKB-ARBA"/>
</dbReference>
<evidence type="ECO:0000256" key="3">
    <source>
        <dbReference type="ARBA" id="ARBA00022723"/>
    </source>
</evidence>
<dbReference type="GO" id="GO:0006879">
    <property type="term" value="P:intracellular iron ion homeostasis"/>
    <property type="evidence" value="ECO:0007669"/>
    <property type="project" value="UniProtKB-KW"/>
</dbReference>
<dbReference type="Proteomes" id="UP000215539">
    <property type="component" value="Chromosome 1"/>
</dbReference>
<dbReference type="InterPro" id="IPR012347">
    <property type="entry name" value="Ferritin-like"/>
</dbReference>
<feature type="binding site" evidence="7">
    <location>
        <position position="64"/>
    </location>
    <ligand>
        <name>Fe cation</name>
        <dbReference type="ChEBI" id="CHEBI:24875"/>
        <label>1</label>
    </ligand>
</feature>
<dbReference type="SUPFAM" id="SSF47240">
    <property type="entry name" value="Ferritin-like"/>
    <property type="match status" value="1"/>
</dbReference>
<evidence type="ECO:0000313" key="12">
    <source>
        <dbReference type="Proteomes" id="UP000065822"/>
    </source>
</evidence>
<dbReference type="InterPro" id="IPR001519">
    <property type="entry name" value="Ferritin"/>
</dbReference>
<dbReference type="InterPro" id="IPR009078">
    <property type="entry name" value="Ferritin-like_SF"/>
</dbReference>
<dbReference type="GO" id="GO:0008199">
    <property type="term" value="F:ferric iron binding"/>
    <property type="evidence" value="ECO:0007669"/>
    <property type="project" value="InterPro"/>
</dbReference>
<dbReference type="GO" id="GO:0005737">
    <property type="term" value="C:cytoplasm"/>
    <property type="evidence" value="ECO:0007669"/>
    <property type="project" value="UniProtKB-SubCell"/>
</dbReference>
<sequence length="176" mass="20752">MSKTKYTRTQTSLHPEIIDMLNEQVSKEAEASSLYLAMASWTEYNGYSRSAEFFYNHAVEERDHMMKIFRFLNENGARAYAPEVGKVEQEFKSLKEVYEKTLEHEIKVTQSIFAIFKKARQSDDYASENFLQWFVEEQLEEEKLVHSILDLFEFTTDKDSPIALKLIDERIPLENE</sequence>
<dbReference type="PROSITE" id="PS50905">
    <property type="entry name" value="FERRITIN_LIKE"/>
    <property type="match status" value="1"/>
</dbReference>
<dbReference type="RefSeq" id="WP_066430331.1">
    <property type="nucleotide sequence ID" value="NZ_CP014227.1"/>
</dbReference>
<evidence type="ECO:0000256" key="4">
    <source>
        <dbReference type="ARBA" id="ARBA00023002"/>
    </source>
</evidence>
<dbReference type="InterPro" id="IPR008331">
    <property type="entry name" value="Ferritin_DPS_dom"/>
</dbReference>
<keyword evidence="2 8" id="KW-0409">Iron storage</keyword>
<feature type="binding site" evidence="7">
    <location>
        <position position="105"/>
    </location>
    <ligand>
        <name>Fe cation</name>
        <dbReference type="ChEBI" id="CHEBI:24875"/>
        <label>1</label>
    </ligand>
</feature>
<dbReference type="InterPro" id="IPR041719">
    <property type="entry name" value="Ferritin_prok"/>
</dbReference>
<evidence type="ECO:0000313" key="10">
    <source>
        <dbReference type="EMBL" id="AMD85589.1"/>
    </source>
</evidence>
<dbReference type="InterPro" id="IPR009040">
    <property type="entry name" value="Ferritin-like_diiron"/>
</dbReference>
<feature type="binding site" evidence="7">
    <location>
        <position position="138"/>
    </location>
    <ligand>
        <name>Fe cation</name>
        <dbReference type="ChEBI" id="CHEBI:24875"/>
        <label>1</label>
    </ligand>
</feature>
<feature type="binding site" evidence="7">
    <location>
        <position position="61"/>
    </location>
    <ligand>
        <name>Fe cation</name>
        <dbReference type="ChEBI" id="CHEBI:24875"/>
        <label>1</label>
    </ligand>
</feature>
<dbReference type="GO" id="GO:0006826">
    <property type="term" value="P:iron ion transport"/>
    <property type="evidence" value="ECO:0007669"/>
    <property type="project" value="InterPro"/>
</dbReference>
<evidence type="ECO:0000256" key="1">
    <source>
        <dbReference type="ARBA" id="ARBA00006950"/>
    </source>
</evidence>
<comment type="catalytic activity">
    <reaction evidence="8">
        <text>4 Fe(2+) + O2 + 6 H2O = 4 iron(III) oxide-hydroxide + 12 H(+)</text>
        <dbReference type="Rhea" id="RHEA:11972"/>
        <dbReference type="ChEBI" id="CHEBI:15377"/>
        <dbReference type="ChEBI" id="CHEBI:15378"/>
        <dbReference type="ChEBI" id="CHEBI:15379"/>
        <dbReference type="ChEBI" id="CHEBI:29033"/>
        <dbReference type="ChEBI" id="CHEBI:78619"/>
        <dbReference type="EC" id="1.16.3.2"/>
    </reaction>
</comment>
<dbReference type="FunFam" id="1.20.1260.10:FF:000001">
    <property type="entry name" value="Non-heme ferritin"/>
    <property type="match status" value="1"/>
</dbReference>
<comment type="similarity">
    <text evidence="1 8">Belongs to the ferritin family. Prokaryotic subfamily.</text>
</comment>
<proteinExistence type="inferred from homology"/>
<feature type="domain" description="Ferritin-like diiron" evidence="9">
    <location>
        <begin position="11"/>
        <end position="156"/>
    </location>
</feature>
<dbReference type="GO" id="GO:0008198">
    <property type="term" value="F:ferrous iron binding"/>
    <property type="evidence" value="ECO:0007669"/>
    <property type="project" value="TreeGrafter"/>
</dbReference>
<keyword evidence="5 7" id="KW-0408">Iron</keyword>
<dbReference type="PANTHER" id="PTHR11431">
    <property type="entry name" value="FERRITIN"/>
    <property type="match status" value="1"/>
</dbReference>
<keyword evidence="8" id="KW-0963">Cytoplasm</keyword>
<dbReference type="CDD" id="cd01055">
    <property type="entry name" value="Nonheme_Ferritin"/>
    <property type="match status" value="1"/>
</dbReference>
<dbReference type="Gene3D" id="1.20.1260.10">
    <property type="match status" value="1"/>
</dbReference>
<comment type="subcellular location">
    <subcellularLocation>
        <location evidence="8">Cytoplasm</location>
    </subcellularLocation>
</comment>
<keyword evidence="4 11" id="KW-0560">Oxidoreductase</keyword>
<dbReference type="GO" id="GO:0016491">
    <property type="term" value="F:oxidoreductase activity"/>
    <property type="evidence" value="ECO:0007669"/>
    <property type="project" value="UniProtKB-KW"/>
</dbReference>
<reference evidence="11 13" key="2">
    <citation type="submission" date="2017-06" db="EMBL/GenBank/DDBJ databases">
        <authorList>
            <consortium name="Pathogen Informatics"/>
        </authorList>
    </citation>
    <scope>NUCLEOTIDE SEQUENCE [LARGE SCALE GENOMIC DNA]</scope>
    <source>
        <strain evidence="11 13">NCTC12947</strain>
    </source>
</reference>
<comment type="function">
    <text evidence="6">May alleviate iron toxicity in the presence of oxygen.</text>
</comment>
<dbReference type="EMBL" id="LT906449">
    <property type="protein sequence ID" value="SNV16906.1"/>
    <property type="molecule type" value="Genomic_DNA"/>
</dbReference>
<comment type="function">
    <text evidence="8">Iron-storage protein.</text>
</comment>
<dbReference type="EMBL" id="CP014227">
    <property type="protein sequence ID" value="AMD85589.1"/>
    <property type="molecule type" value="Genomic_DNA"/>
</dbReference>
<dbReference type="KEGG" id="chg:AXF12_08740"/>
<accession>A0AAX2H179</accession>
<organism evidence="11 13">
    <name type="scientific">Capnocytophaga haemolytica</name>
    <dbReference type="NCBI Taxonomy" id="45243"/>
    <lineage>
        <taxon>Bacteria</taxon>
        <taxon>Pseudomonadati</taxon>
        <taxon>Bacteroidota</taxon>
        <taxon>Flavobacteriia</taxon>
        <taxon>Flavobacteriales</taxon>
        <taxon>Flavobacteriaceae</taxon>
        <taxon>Capnocytophaga</taxon>
    </lineage>
</organism>
<keyword evidence="3 7" id="KW-0479">Metal-binding</keyword>
<evidence type="ECO:0000256" key="2">
    <source>
        <dbReference type="ARBA" id="ARBA00022434"/>
    </source>
</evidence>
<evidence type="ECO:0000256" key="7">
    <source>
        <dbReference type="PIRSR" id="PIRSR601519-1"/>
    </source>
</evidence>
<dbReference type="AlphaFoldDB" id="A0AAX2H179"/>
<dbReference type="PANTHER" id="PTHR11431:SF127">
    <property type="entry name" value="BACTERIAL NON-HEME FERRITIN"/>
    <property type="match status" value="1"/>
</dbReference>
<dbReference type="Proteomes" id="UP000065822">
    <property type="component" value="Chromosome"/>
</dbReference>
<evidence type="ECO:0000259" key="9">
    <source>
        <dbReference type="PROSITE" id="PS50905"/>
    </source>
</evidence>